<dbReference type="EMBL" id="MK072514">
    <property type="protein sequence ID" value="AYV86746.1"/>
    <property type="molecule type" value="Genomic_DNA"/>
</dbReference>
<sequence length="304" mass="34110">MNHIFLPYLIKLAKDICNTSSVCDLCQRLVYVKKYNSNLIGCAFVSALESRSISQLQRSFIYLCTQCYQRGLESIENVRVDLVLDLSSTSHTSLLFNTICDLKGQRQAQSQVHSTELLTQPLQITTKAVEIPVEITLNKNISRHSDEKDNEEDHQEDISTQPISVFVPPVIISSSIISNSDTNSDTVIDIQDIQDIIPDTPASQIPDDHRDPMLSPEPEDFYRIPLNKTNIRSKEVVKTVIKNVVKRVIEEKDSRNELVTSSCLDSTDSVDSDCVIVDHPPAVKRQKQSSLSFKSSSLHPAILV</sequence>
<reference evidence="1" key="1">
    <citation type="submission" date="2018-10" db="EMBL/GenBank/DDBJ databases">
        <title>Hidden diversity of soil giant viruses.</title>
        <authorList>
            <person name="Schulz F."/>
            <person name="Alteio L."/>
            <person name="Goudeau D."/>
            <person name="Ryan E.M."/>
            <person name="Malmstrom R.R."/>
            <person name="Blanchard J."/>
            <person name="Woyke T."/>
        </authorList>
    </citation>
    <scope>NUCLEOTIDE SEQUENCE</scope>
    <source>
        <strain evidence="1">SYV1</strain>
    </source>
</reference>
<gene>
    <name evidence="1" type="ORF">Sylvanvirus8_2</name>
</gene>
<name>A0A3G5AHV5_9VIRU</name>
<proteinExistence type="predicted"/>
<organism evidence="1">
    <name type="scientific">Sylvanvirus sp</name>
    <dbReference type="NCBI Taxonomy" id="2487774"/>
    <lineage>
        <taxon>Viruses</taxon>
    </lineage>
</organism>
<evidence type="ECO:0000313" key="1">
    <source>
        <dbReference type="EMBL" id="AYV86746.1"/>
    </source>
</evidence>
<accession>A0A3G5AHV5</accession>
<protein>
    <submittedName>
        <fullName evidence="1">Uncharacterized protein</fullName>
    </submittedName>
</protein>